<dbReference type="Pfam" id="PF03748">
    <property type="entry name" value="FliL"/>
    <property type="match status" value="1"/>
</dbReference>
<gene>
    <name evidence="12" type="ORF">JQV55_08520</name>
</gene>
<keyword evidence="9 10" id="KW-0472">Membrane</keyword>
<dbReference type="RefSeq" id="WP_203241967.1">
    <property type="nucleotide sequence ID" value="NZ_JAFBRH010000002.1"/>
</dbReference>
<name>A0AAE2VY08_9RHOB</name>
<comment type="caution">
    <text evidence="12">The sequence shown here is derived from an EMBL/GenBank/DDBJ whole genome shotgun (WGS) entry which is preliminary data.</text>
</comment>
<keyword evidence="12" id="KW-0282">Flagellum</keyword>
<evidence type="ECO:0000313" key="12">
    <source>
        <dbReference type="EMBL" id="MBM1713603.1"/>
    </source>
</evidence>
<keyword evidence="13" id="KW-1185">Reference proteome</keyword>
<comment type="subcellular location">
    <subcellularLocation>
        <location evidence="10">Cell inner membrane</location>
    </subcellularLocation>
    <subcellularLocation>
        <location evidence="2">Cell membrane</location>
        <topology evidence="2">Single-pass membrane protein</topology>
    </subcellularLocation>
</comment>
<keyword evidence="4" id="KW-1003">Cell membrane</keyword>
<evidence type="ECO:0000256" key="2">
    <source>
        <dbReference type="ARBA" id="ARBA00004162"/>
    </source>
</evidence>
<sequence>MAAKPDPKKKSPEAGAEDAEAQKSRGSRKTLLAAAVMCLVSLGGGFFLARAAYLQDAEEYAPEYKEAETADAHEEQADAHGDDAKKGGAKLREDLTDPLAKDGHDAEKAMALQAQDEGDGHSGAAVDSGLLDLGDMLTNIQSVSPQGTPDTAFLKINLVIAYRPDAEAGALMEERQPFIRDLFNSYLRGLSEADLRGMGGIMYVKAELLKRARAAVGNDLPQEILIKDLIVQ</sequence>
<comment type="function">
    <text evidence="1 10">Controls the rotational direction of flagella during chemotaxis.</text>
</comment>
<protein>
    <recommendedName>
        <fullName evidence="10">Flagellar protein FliL</fullName>
    </recommendedName>
</protein>
<evidence type="ECO:0000256" key="5">
    <source>
        <dbReference type="ARBA" id="ARBA00022500"/>
    </source>
</evidence>
<evidence type="ECO:0000256" key="11">
    <source>
        <dbReference type="SAM" id="MobiDB-lite"/>
    </source>
</evidence>
<keyword evidence="7 10" id="KW-0283">Flagellar rotation</keyword>
<evidence type="ECO:0000256" key="6">
    <source>
        <dbReference type="ARBA" id="ARBA00022692"/>
    </source>
</evidence>
<keyword evidence="12" id="KW-0969">Cilium</keyword>
<organism evidence="12 13">
    <name type="scientific">Sulfitobacter geojensis</name>
    <dbReference type="NCBI Taxonomy" id="1342299"/>
    <lineage>
        <taxon>Bacteria</taxon>
        <taxon>Pseudomonadati</taxon>
        <taxon>Pseudomonadota</taxon>
        <taxon>Alphaproteobacteria</taxon>
        <taxon>Rhodobacterales</taxon>
        <taxon>Roseobacteraceae</taxon>
        <taxon>Sulfitobacter</taxon>
    </lineage>
</organism>
<dbReference type="GO" id="GO:0071973">
    <property type="term" value="P:bacterial-type flagellum-dependent cell motility"/>
    <property type="evidence" value="ECO:0007669"/>
    <property type="project" value="InterPro"/>
</dbReference>
<keyword evidence="12" id="KW-0966">Cell projection</keyword>
<evidence type="ECO:0000256" key="8">
    <source>
        <dbReference type="ARBA" id="ARBA00022989"/>
    </source>
</evidence>
<dbReference type="AlphaFoldDB" id="A0AAE2VY08"/>
<feature type="transmembrane region" description="Helical" evidence="10">
    <location>
        <begin position="31"/>
        <end position="53"/>
    </location>
</feature>
<evidence type="ECO:0000256" key="7">
    <source>
        <dbReference type="ARBA" id="ARBA00022779"/>
    </source>
</evidence>
<dbReference type="GO" id="GO:0006935">
    <property type="term" value="P:chemotaxis"/>
    <property type="evidence" value="ECO:0007669"/>
    <property type="project" value="UniProtKB-KW"/>
</dbReference>
<keyword evidence="6 10" id="KW-0812">Transmembrane</keyword>
<feature type="region of interest" description="Disordered" evidence="11">
    <location>
        <begin position="64"/>
        <end position="89"/>
    </location>
</feature>
<dbReference type="EMBL" id="JAFBRM010000002">
    <property type="protein sequence ID" value="MBM1713603.1"/>
    <property type="molecule type" value="Genomic_DNA"/>
</dbReference>
<dbReference type="Proteomes" id="UP000732193">
    <property type="component" value="Unassembled WGS sequence"/>
</dbReference>
<reference evidence="12 13" key="1">
    <citation type="submission" date="2021-01" db="EMBL/GenBank/DDBJ databases">
        <title>Diatom-associated Roseobacters Show Island Model of Population Structure.</title>
        <authorList>
            <person name="Qu L."/>
            <person name="Feng X."/>
            <person name="Chen Y."/>
            <person name="Li L."/>
            <person name="Wang X."/>
            <person name="Hu Z."/>
            <person name="Wang H."/>
            <person name="Luo H."/>
        </authorList>
    </citation>
    <scope>NUCLEOTIDE SEQUENCE [LARGE SCALE GENOMIC DNA]</scope>
    <source>
        <strain evidence="12 13">TR60-84</strain>
    </source>
</reference>
<keyword evidence="5 10" id="KW-0145">Chemotaxis</keyword>
<keyword evidence="8 10" id="KW-1133">Transmembrane helix</keyword>
<feature type="compositionally biased region" description="Basic and acidic residues" evidence="11">
    <location>
        <begin position="1"/>
        <end position="12"/>
    </location>
</feature>
<evidence type="ECO:0000313" key="13">
    <source>
        <dbReference type="Proteomes" id="UP000732193"/>
    </source>
</evidence>
<evidence type="ECO:0000256" key="1">
    <source>
        <dbReference type="ARBA" id="ARBA00002254"/>
    </source>
</evidence>
<evidence type="ECO:0000256" key="3">
    <source>
        <dbReference type="ARBA" id="ARBA00008281"/>
    </source>
</evidence>
<dbReference type="InterPro" id="IPR005503">
    <property type="entry name" value="FliL"/>
</dbReference>
<accession>A0AAE2VY08</accession>
<proteinExistence type="inferred from homology"/>
<evidence type="ECO:0000256" key="4">
    <source>
        <dbReference type="ARBA" id="ARBA00022475"/>
    </source>
</evidence>
<evidence type="ECO:0000256" key="9">
    <source>
        <dbReference type="ARBA" id="ARBA00023136"/>
    </source>
</evidence>
<dbReference type="GO" id="GO:0005886">
    <property type="term" value="C:plasma membrane"/>
    <property type="evidence" value="ECO:0007669"/>
    <property type="project" value="UniProtKB-SubCell"/>
</dbReference>
<dbReference type="GO" id="GO:0009425">
    <property type="term" value="C:bacterial-type flagellum basal body"/>
    <property type="evidence" value="ECO:0007669"/>
    <property type="project" value="InterPro"/>
</dbReference>
<keyword evidence="10" id="KW-0997">Cell inner membrane</keyword>
<comment type="similarity">
    <text evidence="3 10">Belongs to the FliL family.</text>
</comment>
<feature type="region of interest" description="Disordered" evidence="11">
    <location>
        <begin position="1"/>
        <end position="28"/>
    </location>
</feature>
<evidence type="ECO:0000256" key="10">
    <source>
        <dbReference type="RuleBase" id="RU364125"/>
    </source>
</evidence>